<sequence>MRRIILSILNFFTGCSNHTKSLTTVDEVNLNRYLGTWYEIARFEHWFEKGCSNVTANYSLKDNGEIKVINKCMKEDNKYKESLGTAYTIDKTNSKLKVSFFRPFYGDYWILDLDENYQYALIGDPSRKYMWILARDSKIDNTTKNKVLDKASSLDFDISKLHWTVQED</sequence>
<dbReference type="InterPro" id="IPR047202">
    <property type="entry name" value="Lipocalin_Blc-like_dom"/>
</dbReference>
<dbReference type="InterPro" id="IPR022271">
    <property type="entry name" value="Lipocalin_ApoD"/>
</dbReference>
<dbReference type="GO" id="GO:0006950">
    <property type="term" value="P:response to stress"/>
    <property type="evidence" value="ECO:0007669"/>
    <property type="project" value="UniProtKB-ARBA"/>
</dbReference>
<dbReference type="Proteomes" id="UP000593836">
    <property type="component" value="Chromosome"/>
</dbReference>
<comment type="similarity">
    <text evidence="1 2">Belongs to the calycin superfamily. Lipocalin family.</text>
</comment>
<feature type="domain" description="Lipocalin/cytosolic fatty-acid binding" evidence="3">
    <location>
        <begin position="28"/>
        <end position="166"/>
    </location>
</feature>
<dbReference type="KEGG" id="smas:HUE87_10175"/>
<reference evidence="4 5" key="1">
    <citation type="submission" date="2020-05" db="EMBL/GenBank/DDBJ databases">
        <title>Sulfurimonas marisnigri, sp. nov., and Sulfurimonas baltica, sp. nov., manganese oxide reducing chemolithoautotrophs of the class Epsilonproteobacteria isolated from the pelagic redoxclines of the Black and Baltic Seas and emended description of the genus Sulfurimonas.</title>
        <authorList>
            <person name="Henkel J.V."/>
            <person name="Laudan C."/>
            <person name="Werner J."/>
            <person name="Neu T."/>
            <person name="Plewe S."/>
            <person name="Sproer C."/>
            <person name="Bunk B."/>
            <person name="Schulz-Vogt H.N."/>
        </authorList>
    </citation>
    <scope>NUCLEOTIDE SEQUENCE [LARGE SCALE GENOMIC DNA]</scope>
    <source>
        <strain evidence="4 5">SoZ1</strain>
    </source>
</reference>
<name>A0A7S7LZC1_9BACT</name>
<protein>
    <submittedName>
        <fullName evidence="4">Lipocalin family protein</fullName>
    </submittedName>
</protein>
<dbReference type="Gene3D" id="2.40.128.20">
    <property type="match status" value="1"/>
</dbReference>
<dbReference type="PROSITE" id="PS00213">
    <property type="entry name" value="LIPOCALIN"/>
    <property type="match status" value="1"/>
</dbReference>
<dbReference type="AlphaFoldDB" id="A0A7S7LZC1"/>
<evidence type="ECO:0000313" key="4">
    <source>
        <dbReference type="EMBL" id="QOY54235.1"/>
    </source>
</evidence>
<evidence type="ECO:0000256" key="2">
    <source>
        <dbReference type="PIRNR" id="PIRNR036893"/>
    </source>
</evidence>
<dbReference type="RefSeq" id="WP_194366281.1">
    <property type="nucleotide sequence ID" value="NZ_CP054493.1"/>
</dbReference>
<dbReference type="PANTHER" id="PTHR10612:SF34">
    <property type="entry name" value="APOLIPOPROTEIN D"/>
    <property type="match status" value="1"/>
</dbReference>
<accession>A0A7S7LZC1</accession>
<dbReference type="InterPro" id="IPR002446">
    <property type="entry name" value="Lipocalin_bac"/>
</dbReference>
<dbReference type="PANTHER" id="PTHR10612">
    <property type="entry name" value="APOLIPOPROTEIN D"/>
    <property type="match status" value="1"/>
</dbReference>
<evidence type="ECO:0000313" key="5">
    <source>
        <dbReference type="Proteomes" id="UP000593836"/>
    </source>
</evidence>
<dbReference type="Pfam" id="PF08212">
    <property type="entry name" value="Lipocalin_2"/>
    <property type="match status" value="1"/>
</dbReference>
<evidence type="ECO:0000259" key="3">
    <source>
        <dbReference type="Pfam" id="PF08212"/>
    </source>
</evidence>
<dbReference type="PROSITE" id="PS51257">
    <property type="entry name" value="PROKAR_LIPOPROTEIN"/>
    <property type="match status" value="1"/>
</dbReference>
<dbReference type="InterPro" id="IPR022272">
    <property type="entry name" value="Lipocalin_CS"/>
</dbReference>
<gene>
    <name evidence="4" type="ORF">HUE87_10175</name>
</gene>
<evidence type="ECO:0000256" key="1">
    <source>
        <dbReference type="ARBA" id="ARBA00006889"/>
    </source>
</evidence>
<dbReference type="PIRSF" id="PIRSF036893">
    <property type="entry name" value="Lipocalin_ApoD"/>
    <property type="match status" value="1"/>
</dbReference>
<dbReference type="CDD" id="cd19438">
    <property type="entry name" value="lipocalin_Blc-like"/>
    <property type="match status" value="1"/>
</dbReference>
<dbReference type="InterPro" id="IPR000566">
    <property type="entry name" value="Lipocln_cytosolic_FA-bd_dom"/>
</dbReference>
<dbReference type="SUPFAM" id="SSF50814">
    <property type="entry name" value="Lipocalins"/>
    <property type="match status" value="1"/>
</dbReference>
<dbReference type="PRINTS" id="PR01171">
    <property type="entry name" value="BCTLIPOCALIN"/>
</dbReference>
<dbReference type="InterPro" id="IPR012674">
    <property type="entry name" value="Calycin"/>
</dbReference>
<keyword evidence="5" id="KW-1185">Reference proteome</keyword>
<organism evidence="4 5">
    <name type="scientific">Candidatus Sulfurimonas marisnigri</name>
    <dbReference type="NCBI Taxonomy" id="2740405"/>
    <lineage>
        <taxon>Bacteria</taxon>
        <taxon>Pseudomonadati</taxon>
        <taxon>Campylobacterota</taxon>
        <taxon>Epsilonproteobacteria</taxon>
        <taxon>Campylobacterales</taxon>
        <taxon>Sulfurimonadaceae</taxon>
        <taxon>Sulfurimonas</taxon>
    </lineage>
</organism>
<dbReference type="EMBL" id="CP054493">
    <property type="protein sequence ID" value="QOY54235.1"/>
    <property type="molecule type" value="Genomic_DNA"/>
</dbReference>
<proteinExistence type="inferred from homology"/>